<gene>
    <name evidence="2" type="primary">LOC119639702</name>
</gene>
<accession>A0A9C6DV18</accession>
<name>A0A9C6DV18_9MUSC</name>
<dbReference type="RefSeq" id="XP_037893210.1">
    <property type="nucleotide sequence ID" value="XM_038037282.1"/>
</dbReference>
<evidence type="ECO:0000313" key="1">
    <source>
        <dbReference type="Proteomes" id="UP000092443"/>
    </source>
</evidence>
<reference evidence="2" key="1">
    <citation type="submission" date="2025-08" db="UniProtKB">
        <authorList>
            <consortium name="RefSeq"/>
        </authorList>
    </citation>
    <scope>IDENTIFICATION</scope>
    <source>
        <tissue evidence="2">Whole body pupa</tissue>
    </source>
</reference>
<dbReference type="KEGG" id="gfs:119639702"/>
<dbReference type="Proteomes" id="UP000092443">
    <property type="component" value="Unplaced"/>
</dbReference>
<sequence length="243" mass="27772">MLKGPIGCFFLPMGGLSELGRLMERRITIYNKGPLEAFASVKVDTIGLLISSLSDTFEIHPEKLIIAAGNTVQVRIIFRPKRELIRKIMKKTSIDSVMALTSLRVINGAKASRPRFLRLFERMTQEERSTIALHTMEMFSPFLREVARYELKMLHDHPDSFVNMFCGFRVIEMQGTVNYDLMNDTLKTNSTVLSEADHTTVFRSIYLVDNPVSSSTIEETNLCHKSAEKDQDRFEKLTGKESW</sequence>
<protein>
    <submittedName>
        <fullName evidence="2">Uncharacterized protein LOC119639702</fullName>
    </submittedName>
</protein>
<keyword evidence="1" id="KW-1185">Reference proteome</keyword>
<organism evidence="1 2">
    <name type="scientific">Glossina fuscipes</name>
    <dbReference type="NCBI Taxonomy" id="7396"/>
    <lineage>
        <taxon>Eukaryota</taxon>
        <taxon>Metazoa</taxon>
        <taxon>Ecdysozoa</taxon>
        <taxon>Arthropoda</taxon>
        <taxon>Hexapoda</taxon>
        <taxon>Insecta</taxon>
        <taxon>Pterygota</taxon>
        <taxon>Neoptera</taxon>
        <taxon>Endopterygota</taxon>
        <taxon>Diptera</taxon>
        <taxon>Brachycera</taxon>
        <taxon>Muscomorpha</taxon>
        <taxon>Hippoboscoidea</taxon>
        <taxon>Glossinidae</taxon>
        <taxon>Glossina</taxon>
    </lineage>
</organism>
<dbReference type="GeneID" id="119639702"/>
<dbReference type="AlphaFoldDB" id="A0A9C6DV18"/>
<evidence type="ECO:0000313" key="2">
    <source>
        <dbReference type="RefSeq" id="XP_037893210.1"/>
    </source>
</evidence>
<proteinExistence type="predicted"/>